<protein>
    <submittedName>
        <fullName evidence="1">CHL4-domain-containing protein</fullName>
    </submittedName>
</protein>
<dbReference type="EMBL" id="KV454486">
    <property type="protein sequence ID" value="ODV59464.1"/>
    <property type="molecule type" value="Genomic_DNA"/>
</dbReference>
<evidence type="ECO:0000313" key="1">
    <source>
        <dbReference type="EMBL" id="ODV59464.1"/>
    </source>
</evidence>
<dbReference type="RefSeq" id="XP_020045771.1">
    <property type="nucleotide sequence ID" value="XM_020194691.1"/>
</dbReference>
<accession>A0A1D2VCL1</accession>
<gene>
    <name evidence="1" type="ORF">ASCRUDRAFT_82119</name>
</gene>
<reference evidence="2" key="1">
    <citation type="submission" date="2016-05" db="EMBL/GenBank/DDBJ databases">
        <title>Comparative genomics of biotechnologically important yeasts.</title>
        <authorList>
            <consortium name="DOE Joint Genome Institute"/>
            <person name="Riley R."/>
            <person name="Haridas S."/>
            <person name="Wolfe K.H."/>
            <person name="Lopes M.R."/>
            <person name="Hittinger C.T."/>
            <person name="Goker M."/>
            <person name="Salamov A."/>
            <person name="Wisecaver J."/>
            <person name="Long T.M."/>
            <person name="Aerts A.L."/>
            <person name="Barry K."/>
            <person name="Choi C."/>
            <person name="Clum A."/>
            <person name="Coughlan A.Y."/>
            <person name="Deshpande S."/>
            <person name="Douglass A.P."/>
            <person name="Hanson S.J."/>
            <person name="Klenk H.-P."/>
            <person name="Labutti K."/>
            <person name="Lapidus A."/>
            <person name="Lindquist E."/>
            <person name="Lipzen A."/>
            <person name="Meier-Kolthoff J.P."/>
            <person name="Ohm R.A."/>
            <person name="Otillar R.P."/>
            <person name="Pangilinan J."/>
            <person name="Peng Y."/>
            <person name="Rokas A."/>
            <person name="Rosa C.A."/>
            <person name="Scheuner C."/>
            <person name="Sibirny A.A."/>
            <person name="Slot J.C."/>
            <person name="Stielow J.B."/>
            <person name="Sun H."/>
            <person name="Kurtzman C.P."/>
            <person name="Blackwell M."/>
            <person name="Grigoriev I.V."/>
            <person name="Jeffries T.W."/>
        </authorList>
    </citation>
    <scope>NUCLEOTIDE SEQUENCE [LARGE SCALE GENOMIC DNA]</scope>
    <source>
        <strain evidence="2">DSM 1968</strain>
    </source>
</reference>
<dbReference type="InParanoid" id="A0A1D2VCL1"/>
<dbReference type="OrthoDB" id="6585699at2759"/>
<dbReference type="AlphaFoldDB" id="A0A1D2VCL1"/>
<keyword evidence="2" id="KW-1185">Reference proteome</keyword>
<dbReference type="Gene3D" id="3.10.20.720">
    <property type="match status" value="1"/>
</dbReference>
<evidence type="ECO:0000313" key="2">
    <source>
        <dbReference type="Proteomes" id="UP000095038"/>
    </source>
</evidence>
<dbReference type="InterPro" id="IPR007902">
    <property type="entry name" value="Chl4/mis15/CENP-N"/>
</dbReference>
<dbReference type="Pfam" id="PF05238">
    <property type="entry name" value="CENP-N"/>
    <property type="match status" value="1"/>
</dbReference>
<organism evidence="1 2">
    <name type="scientific">Ascoidea rubescens DSM 1968</name>
    <dbReference type="NCBI Taxonomy" id="1344418"/>
    <lineage>
        <taxon>Eukaryota</taxon>
        <taxon>Fungi</taxon>
        <taxon>Dikarya</taxon>
        <taxon>Ascomycota</taxon>
        <taxon>Saccharomycotina</taxon>
        <taxon>Saccharomycetes</taxon>
        <taxon>Ascoideaceae</taxon>
        <taxon>Ascoidea</taxon>
    </lineage>
</organism>
<name>A0A1D2VCL1_9ASCO</name>
<dbReference type="GO" id="GO:0007059">
    <property type="term" value="P:chromosome segregation"/>
    <property type="evidence" value="ECO:0007669"/>
    <property type="project" value="InterPro"/>
</dbReference>
<dbReference type="Proteomes" id="UP000095038">
    <property type="component" value="Unassembled WGS sequence"/>
</dbReference>
<dbReference type="STRING" id="1344418.A0A1D2VCL1"/>
<dbReference type="GeneID" id="30968327"/>
<proteinExistence type="predicted"/>
<dbReference type="GO" id="GO:0034080">
    <property type="term" value="P:CENP-A containing chromatin assembly"/>
    <property type="evidence" value="ECO:0007669"/>
    <property type="project" value="InterPro"/>
</dbReference>
<sequence length="249" mass="28531">MVLSNDFNKINFKINDNINQSNILNLESIFILNGISRFSNSLSKWSGYADNSIDILPFQNPENHMLFNKILIDDNQDEILDENQDSNNTADNDKFDKDKQLETIRKVALLKFKGSQVLKSQRLYEDIRPLKKRKVSSNNKINDESRNYDKNEFSTITPIQYGEYIIKEKNFNNIENDIGDNINSKVSFKIKLKGNDIFAGLHELATKGVVNPYKTPGWLTGEEGNKFGIIEEGVFSSIHDDTEVITDLI</sequence>